<proteinExistence type="predicted"/>
<dbReference type="SUPFAM" id="SSF50494">
    <property type="entry name" value="Trypsin-like serine proteases"/>
    <property type="match status" value="1"/>
</dbReference>
<keyword evidence="2" id="KW-1185">Reference proteome</keyword>
<name>A0A7X5QUU8_9GAMM</name>
<protein>
    <submittedName>
        <fullName evidence="1">Trypsin-like peptidase domain-containing protein</fullName>
    </submittedName>
</protein>
<dbReference type="Gene3D" id="2.40.10.10">
    <property type="entry name" value="Trypsin-like serine proteases"/>
    <property type="match status" value="1"/>
</dbReference>
<evidence type="ECO:0000313" key="2">
    <source>
        <dbReference type="Proteomes" id="UP000518878"/>
    </source>
</evidence>
<sequence>MTPGFVLASLLFSTDPGAGRFAPVGQLRTGDGSYHCTASVIAGHGTPVPTRPALILTAGHCVEESDDNAVIVDRPADPSWTFTPAYFIDTQPEHVAHRVGRVVYATMKEVDLAVMELTATYGELAALGIHPLRLGSGDIATGTPVELVHVPVIDVPEDQQFLRHSSCHAGLRRSIVEGGHPWRWTSALQNDCRGVAGGTSGAPVFLQGATEIVGILNTTVAPGYLGCGLGRPCELHDDNLLTPREETSYAIPIERIARALRDDGSLDISRLDDGRGVGLTRTLPYWTSQRLEHVDGEDIPARWNLRIEDGFSLVRYKTGPANAVDCADIAGYSDPQTVESQPLRGRLLPPQDGIYAACVIGGSTSGVWQSPAHATVRLRQIDNTPPTARPPIQTRVIGEQTEVRPGFALWELVDLFVKYGPAAQIDCGQPEGYVQDIRTRWYPADETQPWRLCAYGVDEAGNRGPPAAYESHRTRVR</sequence>
<dbReference type="InterPro" id="IPR018114">
    <property type="entry name" value="TRYPSIN_HIS"/>
</dbReference>
<dbReference type="Pfam" id="PF13365">
    <property type="entry name" value="Trypsin_2"/>
    <property type="match status" value="1"/>
</dbReference>
<gene>
    <name evidence="1" type="ORF">HBF32_10240</name>
</gene>
<dbReference type="InterPro" id="IPR009003">
    <property type="entry name" value="Peptidase_S1_PA"/>
</dbReference>
<dbReference type="Proteomes" id="UP000518878">
    <property type="component" value="Unassembled WGS sequence"/>
</dbReference>
<dbReference type="AlphaFoldDB" id="A0A7X5QUU8"/>
<evidence type="ECO:0000313" key="1">
    <source>
        <dbReference type="EMBL" id="NID15835.1"/>
    </source>
</evidence>
<dbReference type="GO" id="GO:0004252">
    <property type="term" value="F:serine-type endopeptidase activity"/>
    <property type="evidence" value="ECO:0007669"/>
    <property type="project" value="InterPro"/>
</dbReference>
<reference evidence="1 2" key="1">
    <citation type="journal article" date="2006" name="Int. J. Syst. Evol. Microbiol.">
        <title>Dyella yeojuensis sp. nov., isolated from greenhouse soil in Korea.</title>
        <authorList>
            <person name="Kim B.Y."/>
            <person name="Weon H.Y."/>
            <person name="Lee K.H."/>
            <person name="Seok S.J."/>
            <person name="Kwon S.W."/>
            <person name="Go S.J."/>
            <person name="Stackebrandt E."/>
        </authorList>
    </citation>
    <scope>NUCLEOTIDE SEQUENCE [LARGE SCALE GENOMIC DNA]</scope>
    <source>
        <strain evidence="1 2">DSM 17673</strain>
    </source>
</reference>
<dbReference type="GO" id="GO:0006508">
    <property type="term" value="P:proteolysis"/>
    <property type="evidence" value="ECO:0007669"/>
    <property type="project" value="InterPro"/>
</dbReference>
<organism evidence="1 2">
    <name type="scientific">Luteibacter yeojuensis</name>
    <dbReference type="NCBI Taxonomy" id="345309"/>
    <lineage>
        <taxon>Bacteria</taxon>
        <taxon>Pseudomonadati</taxon>
        <taxon>Pseudomonadota</taxon>
        <taxon>Gammaproteobacteria</taxon>
        <taxon>Lysobacterales</taxon>
        <taxon>Rhodanobacteraceae</taxon>
        <taxon>Luteibacter</taxon>
    </lineage>
</organism>
<dbReference type="RefSeq" id="WP_166699528.1">
    <property type="nucleotide sequence ID" value="NZ_JAAQTL010000001.1"/>
</dbReference>
<dbReference type="EMBL" id="JAAQTL010000001">
    <property type="protein sequence ID" value="NID15835.1"/>
    <property type="molecule type" value="Genomic_DNA"/>
</dbReference>
<comment type="caution">
    <text evidence="1">The sequence shown here is derived from an EMBL/GenBank/DDBJ whole genome shotgun (WGS) entry which is preliminary data.</text>
</comment>
<dbReference type="InterPro" id="IPR043504">
    <property type="entry name" value="Peptidase_S1_PA_chymotrypsin"/>
</dbReference>
<dbReference type="PROSITE" id="PS00134">
    <property type="entry name" value="TRYPSIN_HIS"/>
    <property type="match status" value="1"/>
</dbReference>
<accession>A0A7X5QUU8</accession>